<protein>
    <submittedName>
        <fullName evidence="2">Uncharacterized protein</fullName>
    </submittedName>
</protein>
<proteinExistence type="predicted"/>
<dbReference type="AlphaFoldDB" id="A0A7E4UZA8"/>
<dbReference type="WBParaSite" id="Pan_g14505.t1">
    <property type="protein sequence ID" value="Pan_g14505.t1"/>
    <property type="gene ID" value="Pan_g14505"/>
</dbReference>
<dbReference type="Proteomes" id="UP000492821">
    <property type="component" value="Unassembled WGS sequence"/>
</dbReference>
<reference evidence="1" key="1">
    <citation type="journal article" date="2013" name="Genetics">
        <title>The draft genome and transcriptome of Panagrellus redivivus are shaped by the harsh demands of a free-living lifestyle.</title>
        <authorList>
            <person name="Srinivasan J."/>
            <person name="Dillman A.R."/>
            <person name="Macchietto M.G."/>
            <person name="Heikkinen L."/>
            <person name="Lakso M."/>
            <person name="Fracchia K.M."/>
            <person name="Antoshechkin I."/>
            <person name="Mortazavi A."/>
            <person name="Wong G."/>
            <person name="Sternberg P.W."/>
        </authorList>
    </citation>
    <scope>NUCLEOTIDE SEQUENCE [LARGE SCALE GENOMIC DNA]</scope>
    <source>
        <strain evidence="1">MT8872</strain>
    </source>
</reference>
<reference evidence="2" key="2">
    <citation type="submission" date="2020-10" db="UniProtKB">
        <authorList>
            <consortium name="WormBaseParasite"/>
        </authorList>
    </citation>
    <scope>IDENTIFICATION</scope>
</reference>
<name>A0A7E4UZA8_PANRE</name>
<sequence length="66" mass="7440">MLVQICENCAHNPFSSNNARSRPHGHCAIVRLVATPSVATTHCQLPNRVKLSFNFFYDPKTNNEKL</sequence>
<evidence type="ECO:0000313" key="1">
    <source>
        <dbReference type="Proteomes" id="UP000492821"/>
    </source>
</evidence>
<accession>A0A7E4UZA8</accession>
<organism evidence="1 2">
    <name type="scientific">Panagrellus redivivus</name>
    <name type="common">Microworm</name>
    <dbReference type="NCBI Taxonomy" id="6233"/>
    <lineage>
        <taxon>Eukaryota</taxon>
        <taxon>Metazoa</taxon>
        <taxon>Ecdysozoa</taxon>
        <taxon>Nematoda</taxon>
        <taxon>Chromadorea</taxon>
        <taxon>Rhabditida</taxon>
        <taxon>Tylenchina</taxon>
        <taxon>Panagrolaimomorpha</taxon>
        <taxon>Panagrolaimoidea</taxon>
        <taxon>Panagrolaimidae</taxon>
        <taxon>Panagrellus</taxon>
    </lineage>
</organism>
<keyword evidence="1" id="KW-1185">Reference proteome</keyword>
<evidence type="ECO:0000313" key="2">
    <source>
        <dbReference type="WBParaSite" id="Pan_g14505.t1"/>
    </source>
</evidence>